<dbReference type="Gene3D" id="1.20.1280.50">
    <property type="match status" value="1"/>
</dbReference>
<dbReference type="Gene3D" id="1.25.40.10">
    <property type="entry name" value="Tetratricopeptide repeat domain"/>
    <property type="match status" value="1"/>
</dbReference>
<dbReference type="PROSITE" id="PS50181">
    <property type="entry name" value="FBOX"/>
    <property type="match status" value="1"/>
</dbReference>
<comment type="caution">
    <text evidence="3">The sequence shown here is derived from an EMBL/GenBank/DDBJ whole genome shotgun (WGS) entry which is preliminary data.</text>
</comment>
<evidence type="ECO:0000256" key="1">
    <source>
        <dbReference type="PROSITE-ProRule" id="PRU00339"/>
    </source>
</evidence>
<keyword evidence="1" id="KW-0802">TPR repeat</keyword>
<dbReference type="SMART" id="SM00256">
    <property type="entry name" value="FBOX"/>
    <property type="match status" value="1"/>
</dbReference>
<feature type="domain" description="F-box" evidence="2">
    <location>
        <begin position="161"/>
        <end position="219"/>
    </location>
</feature>
<gene>
    <name evidence="3" type="ORF">CAS74_001628</name>
</gene>
<dbReference type="Gene3D" id="3.80.10.10">
    <property type="entry name" value="Ribonuclease Inhibitor"/>
    <property type="match status" value="1"/>
</dbReference>
<dbReference type="SUPFAM" id="SSF52047">
    <property type="entry name" value="RNI-like"/>
    <property type="match status" value="1"/>
</dbReference>
<dbReference type="InterPro" id="IPR011990">
    <property type="entry name" value="TPR-like_helical_dom_sf"/>
</dbReference>
<dbReference type="Pfam" id="PF12937">
    <property type="entry name" value="F-box-like"/>
    <property type="match status" value="1"/>
</dbReference>
<organism evidence="3 4">
    <name type="scientific">Pichia kudriavzevii</name>
    <name type="common">Yeast</name>
    <name type="synonym">Issatchenkia orientalis</name>
    <dbReference type="NCBI Taxonomy" id="4909"/>
    <lineage>
        <taxon>Eukaryota</taxon>
        <taxon>Fungi</taxon>
        <taxon>Dikarya</taxon>
        <taxon>Ascomycota</taxon>
        <taxon>Saccharomycotina</taxon>
        <taxon>Pichiomycetes</taxon>
        <taxon>Pichiales</taxon>
        <taxon>Pichiaceae</taxon>
        <taxon>Pichia</taxon>
    </lineage>
</organism>
<reference evidence="3 4" key="1">
    <citation type="submission" date="2017-05" db="EMBL/GenBank/DDBJ databases">
        <title>The Genome Sequence of Candida krusei Ckrusei653.</title>
        <authorList>
            <person name="Cuomo C."/>
            <person name="Forche A."/>
            <person name="Young S."/>
            <person name="Abouelleil A."/>
            <person name="Cao P."/>
            <person name="Chapman S."/>
            <person name="Cusick C."/>
            <person name="Shea T."/>
            <person name="Nusbaum C."/>
            <person name="Birren B."/>
        </authorList>
    </citation>
    <scope>NUCLEOTIDE SEQUENCE [LARGE SCALE GENOMIC DNA]</scope>
    <source>
        <strain evidence="3 4">Ckrusei653</strain>
    </source>
</reference>
<evidence type="ECO:0000313" key="3">
    <source>
        <dbReference type="EMBL" id="OUT23310.1"/>
    </source>
</evidence>
<dbReference type="PROSITE" id="PS50005">
    <property type="entry name" value="TPR"/>
    <property type="match status" value="1"/>
</dbReference>
<evidence type="ECO:0000259" key="2">
    <source>
        <dbReference type="PROSITE" id="PS50181"/>
    </source>
</evidence>
<dbReference type="Proteomes" id="UP000195871">
    <property type="component" value="Unassembled WGS sequence"/>
</dbReference>
<protein>
    <recommendedName>
        <fullName evidence="2">F-box domain-containing protein</fullName>
    </recommendedName>
</protein>
<dbReference type="CDD" id="cd09917">
    <property type="entry name" value="F-box_SF"/>
    <property type="match status" value="1"/>
</dbReference>
<dbReference type="SUPFAM" id="SSF48452">
    <property type="entry name" value="TPR-like"/>
    <property type="match status" value="1"/>
</dbReference>
<name>A0A1Z8JRZ1_PICKU</name>
<dbReference type="InterPro" id="IPR036047">
    <property type="entry name" value="F-box-like_dom_sf"/>
</dbReference>
<accession>A0A1Z8JRZ1</accession>
<dbReference type="VEuPathDB" id="FungiDB:C5L36_0A04200"/>
<dbReference type="InterPro" id="IPR019734">
    <property type="entry name" value="TPR_rpt"/>
</dbReference>
<dbReference type="EMBL" id="NHMM01000002">
    <property type="protein sequence ID" value="OUT23310.1"/>
    <property type="molecule type" value="Genomic_DNA"/>
</dbReference>
<feature type="repeat" description="TPR" evidence="1">
    <location>
        <begin position="53"/>
        <end position="86"/>
    </location>
</feature>
<dbReference type="SUPFAM" id="SSF81383">
    <property type="entry name" value="F-box domain"/>
    <property type="match status" value="1"/>
</dbReference>
<dbReference type="InterPro" id="IPR032675">
    <property type="entry name" value="LRR_dom_sf"/>
</dbReference>
<dbReference type="InterPro" id="IPR001810">
    <property type="entry name" value="F-box_dom"/>
</dbReference>
<proteinExistence type="predicted"/>
<evidence type="ECO:0000313" key="4">
    <source>
        <dbReference type="Proteomes" id="UP000195871"/>
    </source>
</evidence>
<sequence length="609" mass="70258">MSVLYDDIFEGLIDGIHAFESGLVNAALYILEDTLIKTDQFYEENGIHHESRINIQMQLAKVYIWLRQFQKAVDILKSALESSPENVPVLYRLFLLYSDAYPNEKMALKVYLRAESVMKENGSLDCNHRIYKNFVTRGEKIKCKRQSFFMFKDDTEEIDKQNLMKQLPIEILSNIFSMLDPKSLINLLLTCKGWRSTILESPHLIGAFTLSRDITFKKLQSYLRLFDQKVSTSEIILDKLSIAFNSRDELPLMKLLLSSGLRSKSLNIEIREAIQPQICTLIKESKPLLFTQQTHLSITIEKEAQSISFVDNILPMMTNLQTLYISFRNLSSPKQKSSSPLIDLPRLRFLNIKNEGKPDQVERFVSALTIHNVESLTIDTRSTNIFLKCIRTANKLKHLKMRMIPIELFLYDFMIEGRPGYERVKELETLEFDTCPSSVDHIFGPRVQFKEFNNLRVLKFRNSQITVTTIEAFFKTCKKSLKELDVLEKSLLSYKGSNTNNNGTFSLKNVLETCTGLEELHITDNKINSSNFTQIAFDIAMLTRPMKLNCLELSNSSIPSSSYIVLFLSIKTKLTIKRMIIHQQNPDVQLISFSEELKRSKVVGEFCFI</sequence>
<dbReference type="AlphaFoldDB" id="A0A1Z8JRZ1"/>